<comment type="similarity">
    <text evidence="1">Belongs to the universal ribosomal protein uS4 family.</text>
</comment>
<dbReference type="Gene3D" id="1.10.1050.10">
    <property type="entry name" value="Ribosomal Protein S4 Delta 41, Chain A, domain 1"/>
    <property type="match status" value="1"/>
</dbReference>
<proteinExistence type="inferred from homology"/>
<protein>
    <submittedName>
        <fullName evidence="8">Ribosomal protein S4</fullName>
    </submittedName>
</protein>
<dbReference type="AlphaFoldDB" id="A0A146I627"/>
<dbReference type="SMART" id="SM00363">
    <property type="entry name" value="S4"/>
    <property type="match status" value="1"/>
</dbReference>
<dbReference type="InterPro" id="IPR022801">
    <property type="entry name" value="Ribosomal_uS4"/>
</dbReference>
<dbReference type="PANTHER" id="PTHR11831:SF4">
    <property type="entry name" value="SMALL RIBOSOMAL SUBUNIT PROTEIN US4M"/>
    <property type="match status" value="1"/>
</dbReference>
<dbReference type="EMBL" id="AP015014">
    <property type="protein sequence ID" value="BAU71427.1"/>
    <property type="molecule type" value="Genomic_DNA"/>
</dbReference>
<name>A0A146I627_9EUKA</name>
<dbReference type="PROSITE" id="PS50889">
    <property type="entry name" value="S4"/>
    <property type="match status" value="1"/>
</dbReference>
<evidence type="ECO:0000256" key="2">
    <source>
        <dbReference type="ARBA" id="ARBA00022730"/>
    </source>
</evidence>
<keyword evidence="4 8" id="KW-0689">Ribosomal protein</keyword>
<dbReference type="GO" id="GO:0015935">
    <property type="term" value="C:small ribosomal subunit"/>
    <property type="evidence" value="ECO:0007669"/>
    <property type="project" value="TreeGrafter"/>
</dbReference>
<dbReference type="InterPro" id="IPR036986">
    <property type="entry name" value="S4_RNA-bd_sf"/>
</dbReference>
<organism evidence="8">
    <name type="scientific">Diphylleia rotans</name>
    <dbReference type="NCBI Taxonomy" id="190327"/>
    <lineage>
        <taxon>Eukaryota</taxon>
        <taxon>CRuMs</taxon>
        <taxon>Collodictyonidae</taxon>
        <taxon>Diphylleia</taxon>
    </lineage>
</organism>
<dbReference type="CDD" id="cd00165">
    <property type="entry name" value="S4"/>
    <property type="match status" value="1"/>
</dbReference>
<dbReference type="Gene3D" id="3.10.290.10">
    <property type="entry name" value="RNA-binding S4 domain"/>
    <property type="match status" value="1"/>
</dbReference>
<keyword evidence="3 6" id="KW-0694">RNA-binding</keyword>
<keyword evidence="2" id="KW-0699">rRNA-binding</keyword>
<evidence type="ECO:0000259" key="7">
    <source>
        <dbReference type="SMART" id="SM00363"/>
    </source>
</evidence>
<evidence type="ECO:0000256" key="5">
    <source>
        <dbReference type="ARBA" id="ARBA00023274"/>
    </source>
</evidence>
<keyword evidence="8" id="KW-0496">Mitochondrion</keyword>
<evidence type="ECO:0000256" key="6">
    <source>
        <dbReference type="PROSITE-ProRule" id="PRU00182"/>
    </source>
</evidence>
<keyword evidence="5" id="KW-0687">Ribonucleoprotein</keyword>
<geneLocation type="mitochondrion" evidence="8"/>
<dbReference type="PANTHER" id="PTHR11831">
    <property type="entry name" value="30S 40S RIBOSOMAL PROTEIN"/>
    <property type="match status" value="1"/>
</dbReference>
<dbReference type="RefSeq" id="YP_009245576.1">
    <property type="nucleotide sequence ID" value="NC_029886.1"/>
</dbReference>
<dbReference type="SUPFAM" id="SSF55174">
    <property type="entry name" value="Alpha-L RNA-binding motif"/>
    <property type="match status" value="1"/>
</dbReference>
<accession>A0A146I627</accession>
<reference evidence="8" key="1">
    <citation type="submission" date="2015-10" db="EMBL/GenBank/DDBJ databases">
        <title>The mitochondrial genome of Diphylleia rotans.</title>
        <authorList>
            <person name="Kamikawa R."/>
            <person name="Roger A.J."/>
        </authorList>
    </citation>
    <scope>NUCLEOTIDE SEQUENCE</scope>
    <source>
        <strain evidence="8">NIES-3764</strain>
    </source>
</reference>
<dbReference type="InterPro" id="IPR002942">
    <property type="entry name" value="S4_RNA-bd"/>
</dbReference>
<dbReference type="Pfam" id="PF01479">
    <property type="entry name" value="S4"/>
    <property type="match status" value="1"/>
</dbReference>
<dbReference type="GO" id="GO:0019843">
    <property type="term" value="F:rRNA binding"/>
    <property type="evidence" value="ECO:0007669"/>
    <property type="project" value="UniProtKB-KW"/>
</dbReference>
<evidence type="ECO:0000256" key="3">
    <source>
        <dbReference type="ARBA" id="ARBA00022884"/>
    </source>
</evidence>
<evidence type="ECO:0000256" key="1">
    <source>
        <dbReference type="ARBA" id="ARBA00007465"/>
    </source>
</evidence>
<dbReference type="GO" id="GO:0003735">
    <property type="term" value="F:structural constituent of ribosome"/>
    <property type="evidence" value="ECO:0007669"/>
    <property type="project" value="TreeGrafter"/>
</dbReference>
<evidence type="ECO:0000256" key="4">
    <source>
        <dbReference type="ARBA" id="ARBA00022980"/>
    </source>
</evidence>
<feature type="domain" description="RNA-binding S4" evidence="7">
    <location>
        <begin position="90"/>
        <end position="152"/>
    </location>
</feature>
<evidence type="ECO:0000313" key="8">
    <source>
        <dbReference type="EMBL" id="BAU71427.1"/>
    </source>
</evidence>
<dbReference type="GO" id="GO:0042274">
    <property type="term" value="P:ribosomal small subunit biogenesis"/>
    <property type="evidence" value="ECO:0007669"/>
    <property type="project" value="TreeGrafter"/>
</dbReference>
<dbReference type="GeneID" id="27217967"/>
<sequence length="198" mass="22995">MLKKPKKIKQFKRLGCNDRLPHPYWADRYNDRSDQQTGRVSKVSVLRPTVRNMPIQTQLRHFYGNIKRLQASRYMAKARSTNQLLQDLELRLDVVLFRTGLSSNSIYTAKQLINHGHVLVNGQKIYKPSYKVELGDFVQLDPKIKPWIASGRSAMMQLKNRTNDWEINWKLLIATLVQLPNQDSVHHPIPLNLEQAVG</sequence>
<gene>
    <name evidence="8" type="primary">rps4</name>
</gene>